<dbReference type="RefSeq" id="WP_143418617.1">
    <property type="nucleotide sequence ID" value="NZ_VJXR01000030.1"/>
</dbReference>
<proteinExistence type="predicted"/>
<feature type="domain" description="AMP-binding enzyme C-terminal" evidence="2">
    <location>
        <begin position="472"/>
        <end position="547"/>
    </location>
</feature>
<dbReference type="Pfam" id="PF13193">
    <property type="entry name" value="AMP-binding_C"/>
    <property type="match status" value="1"/>
</dbReference>
<name>A0A552WQH4_9MICO</name>
<dbReference type="PANTHER" id="PTHR43767">
    <property type="entry name" value="LONG-CHAIN-FATTY-ACID--COA LIGASE"/>
    <property type="match status" value="1"/>
</dbReference>
<dbReference type="InterPro" id="IPR025110">
    <property type="entry name" value="AMP-bd_C"/>
</dbReference>
<dbReference type="InterPro" id="IPR000873">
    <property type="entry name" value="AMP-dep_synth/lig_dom"/>
</dbReference>
<reference evidence="3 4" key="1">
    <citation type="submission" date="2019-07" db="EMBL/GenBank/DDBJ databases">
        <title>Georgenia wutianyii sp. nov. and Georgenia *** sp. nov. isolated from plateau pika (Ochotona curzoniae) in the Qinghai-Tibet plateau of China.</title>
        <authorList>
            <person name="Tian Z."/>
        </authorList>
    </citation>
    <scope>NUCLEOTIDE SEQUENCE [LARGE SCALE GENOMIC DNA]</scope>
    <source>
        <strain evidence="3 4">Z446</strain>
    </source>
</reference>
<dbReference type="InterPro" id="IPR020845">
    <property type="entry name" value="AMP-binding_CS"/>
</dbReference>
<feature type="domain" description="AMP-dependent synthetase/ligase" evidence="1">
    <location>
        <begin position="31"/>
        <end position="422"/>
    </location>
</feature>
<dbReference type="Gene3D" id="3.30.300.30">
    <property type="match status" value="1"/>
</dbReference>
<sequence>MSETLLPARPHYTAGVPAEIDVPDHGVDVLLEQAALRFGDRVALDFLGASTTYADLSDQVARAAGLLAAAGVRAGDRVALVLPNCPQHVVAFYAALRVGAVVAEHNPLAPATEIQAQLEAHGATTVVCWEKALDQVAPGGDRGGRTVWAVDLTAALPRRSRLLLRLPVAAARAKLATMRGPVPPGVRSWDREVRRAQPLSPGHPRPATGDLAVLLHTGGTTGTPKAVALTHRNLLANVAQGRAWVQGLREGAETFSAILPFFHAFGLTLCLTFAVHLGATQVVLPKFDVDMVLAGMRRRPTTFLPGVPPMFDRLARRAAETGADLSSVRFAISGAMALDPDVAERWEEVTGGLIIEGYGMTESSPVALGNPFGPGRRPGTLGVPFPSTEIRIVDPEDPTTAVPAGQQGELLIRGPQVFAGYYGRPEETAQALLDGGWLRTGDIVRLDDGFVVLADRLKELIISGGFNVYPSQVEDAVRSMPGVSEVAVVGLPDGARGESVVAALVLEAGARVDLEAVRRWTQERLSHYAMPRRIAVLDELPRSQLGKVMRRKVREQVLTLSEQVHAVAADLAESAALRRRGVSG</sequence>
<dbReference type="InterPro" id="IPR045851">
    <property type="entry name" value="AMP-bd_C_sf"/>
</dbReference>
<dbReference type="PANTHER" id="PTHR43767:SF12">
    <property type="entry name" value="AMP-DEPENDENT SYNTHETASE AND LIGASE"/>
    <property type="match status" value="1"/>
</dbReference>
<dbReference type="EMBL" id="VJXR01000030">
    <property type="protein sequence ID" value="TRW45051.1"/>
    <property type="molecule type" value="Genomic_DNA"/>
</dbReference>
<organism evidence="3 4">
    <name type="scientific">Georgenia yuyongxinii</name>
    <dbReference type="NCBI Taxonomy" id="2589797"/>
    <lineage>
        <taxon>Bacteria</taxon>
        <taxon>Bacillati</taxon>
        <taxon>Actinomycetota</taxon>
        <taxon>Actinomycetes</taxon>
        <taxon>Micrococcales</taxon>
        <taxon>Bogoriellaceae</taxon>
        <taxon>Georgenia</taxon>
    </lineage>
</organism>
<keyword evidence="4" id="KW-1185">Reference proteome</keyword>
<evidence type="ECO:0000259" key="2">
    <source>
        <dbReference type="Pfam" id="PF13193"/>
    </source>
</evidence>
<comment type="caution">
    <text evidence="3">The sequence shown here is derived from an EMBL/GenBank/DDBJ whole genome shotgun (WGS) entry which is preliminary data.</text>
</comment>
<dbReference type="Proteomes" id="UP000318693">
    <property type="component" value="Unassembled WGS sequence"/>
</dbReference>
<accession>A0A552WQH4</accession>
<dbReference type="SUPFAM" id="SSF56801">
    <property type="entry name" value="Acetyl-CoA synthetase-like"/>
    <property type="match status" value="1"/>
</dbReference>
<dbReference type="GO" id="GO:0016877">
    <property type="term" value="F:ligase activity, forming carbon-sulfur bonds"/>
    <property type="evidence" value="ECO:0007669"/>
    <property type="project" value="UniProtKB-ARBA"/>
</dbReference>
<dbReference type="Gene3D" id="3.40.50.12780">
    <property type="entry name" value="N-terminal domain of ligase-like"/>
    <property type="match status" value="1"/>
</dbReference>
<gene>
    <name evidence="3" type="ORF">FJ693_11115</name>
</gene>
<evidence type="ECO:0000313" key="3">
    <source>
        <dbReference type="EMBL" id="TRW45051.1"/>
    </source>
</evidence>
<protein>
    <submittedName>
        <fullName evidence="3">AMP-binding protein</fullName>
    </submittedName>
</protein>
<dbReference type="InterPro" id="IPR042099">
    <property type="entry name" value="ANL_N_sf"/>
</dbReference>
<dbReference type="Pfam" id="PF00501">
    <property type="entry name" value="AMP-binding"/>
    <property type="match status" value="1"/>
</dbReference>
<evidence type="ECO:0000259" key="1">
    <source>
        <dbReference type="Pfam" id="PF00501"/>
    </source>
</evidence>
<dbReference type="AlphaFoldDB" id="A0A552WQH4"/>
<dbReference type="InterPro" id="IPR050237">
    <property type="entry name" value="ATP-dep_AMP-bd_enzyme"/>
</dbReference>
<dbReference type="PROSITE" id="PS00455">
    <property type="entry name" value="AMP_BINDING"/>
    <property type="match status" value="1"/>
</dbReference>
<evidence type="ECO:0000313" key="4">
    <source>
        <dbReference type="Proteomes" id="UP000318693"/>
    </source>
</evidence>